<keyword evidence="2" id="KW-0479">Metal-binding</keyword>
<evidence type="ECO:0000256" key="3">
    <source>
        <dbReference type="ARBA" id="ARBA00023002"/>
    </source>
</evidence>
<evidence type="ECO:0000313" key="7">
    <source>
        <dbReference type="EMBL" id="MCY1719933.1"/>
    </source>
</evidence>
<comment type="caution">
    <text evidence="7">The sequence shown here is derived from an EMBL/GenBank/DDBJ whole genome shotgun (WGS) entry which is preliminary data.</text>
</comment>
<dbReference type="EMBL" id="JAPOHD010000012">
    <property type="protein sequence ID" value="MCY1719933.1"/>
    <property type="molecule type" value="Genomic_DNA"/>
</dbReference>
<dbReference type="Gene3D" id="1.10.150.120">
    <property type="entry name" value="[2Fe-2S]-binding domain"/>
    <property type="match status" value="1"/>
</dbReference>
<keyword evidence="8" id="KW-1185">Reference proteome</keyword>
<evidence type="ECO:0000313" key="8">
    <source>
        <dbReference type="Proteomes" id="UP001145087"/>
    </source>
</evidence>
<keyword evidence="1" id="KW-0001">2Fe-2S</keyword>
<dbReference type="InterPro" id="IPR012675">
    <property type="entry name" value="Beta-grasp_dom_sf"/>
</dbReference>
<keyword evidence="3" id="KW-0560">Oxidoreductase</keyword>
<dbReference type="Pfam" id="PF01799">
    <property type="entry name" value="Fer2_2"/>
    <property type="match status" value="1"/>
</dbReference>
<proteinExistence type="predicted"/>
<evidence type="ECO:0000256" key="1">
    <source>
        <dbReference type="ARBA" id="ARBA00022714"/>
    </source>
</evidence>
<feature type="domain" description="2Fe-2S ferredoxin-type" evidence="6">
    <location>
        <begin position="3"/>
        <end position="79"/>
    </location>
</feature>
<dbReference type="PROSITE" id="PS51085">
    <property type="entry name" value="2FE2S_FER_2"/>
    <property type="match status" value="1"/>
</dbReference>
<evidence type="ECO:0000256" key="4">
    <source>
        <dbReference type="ARBA" id="ARBA00023004"/>
    </source>
</evidence>
<dbReference type="Gene3D" id="3.10.20.30">
    <property type="match status" value="1"/>
</dbReference>
<dbReference type="RefSeq" id="WP_343332266.1">
    <property type="nucleotide sequence ID" value="NZ_JAPOHD010000012.1"/>
</dbReference>
<dbReference type="Proteomes" id="UP001145087">
    <property type="component" value="Unassembled WGS sequence"/>
</dbReference>
<dbReference type="InterPro" id="IPR036884">
    <property type="entry name" value="2Fe-2S-bd_dom_sf"/>
</dbReference>
<accession>A0A9X3FC93</accession>
<evidence type="ECO:0000256" key="2">
    <source>
        <dbReference type="ARBA" id="ARBA00022723"/>
    </source>
</evidence>
<dbReference type="PANTHER" id="PTHR44379">
    <property type="entry name" value="OXIDOREDUCTASE WITH IRON-SULFUR SUBUNIT"/>
    <property type="match status" value="1"/>
</dbReference>
<dbReference type="GO" id="GO:0016491">
    <property type="term" value="F:oxidoreductase activity"/>
    <property type="evidence" value="ECO:0007669"/>
    <property type="project" value="UniProtKB-KW"/>
</dbReference>
<dbReference type="InterPro" id="IPR051452">
    <property type="entry name" value="Diverse_Oxidoreductases"/>
</dbReference>
<sequence>MKEKIEFTLNGKNVSVELEKSKKLLWVLRTHFSLAGTKYGCGEGYCGSCTVLVDNSAIRSCATTIGEVAGKNVITIEGLAEGEKLHPVQQAFVDHDALQCGYCTPGMIMNAVGLLNEKPSPTRKDIITGMEDNLCRCGAHNRILDAIESAATAMQNSK</sequence>
<gene>
    <name evidence="7" type="ORF">OU798_06235</name>
</gene>
<keyword evidence="5" id="KW-0411">Iron-sulfur</keyword>
<dbReference type="InterPro" id="IPR001041">
    <property type="entry name" value="2Fe-2S_ferredoxin-type"/>
</dbReference>
<dbReference type="SUPFAM" id="SSF54292">
    <property type="entry name" value="2Fe-2S ferredoxin-like"/>
    <property type="match status" value="1"/>
</dbReference>
<dbReference type="PROSITE" id="PS00197">
    <property type="entry name" value="2FE2S_FER_1"/>
    <property type="match status" value="1"/>
</dbReference>
<evidence type="ECO:0000256" key="5">
    <source>
        <dbReference type="ARBA" id="ARBA00023014"/>
    </source>
</evidence>
<dbReference type="Pfam" id="PF00111">
    <property type="entry name" value="Fer2"/>
    <property type="match status" value="1"/>
</dbReference>
<dbReference type="GO" id="GO:0051537">
    <property type="term" value="F:2 iron, 2 sulfur cluster binding"/>
    <property type="evidence" value="ECO:0007669"/>
    <property type="project" value="UniProtKB-KW"/>
</dbReference>
<name>A0A9X3FC93_9BACT</name>
<dbReference type="GO" id="GO:0046872">
    <property type="term" value="F:metal ion binding"/>
    <property type="evidence" value="ECO:0007669"/>
    <property type="project" value="UniProtKB-KW"/>
</dbReference>
<organism evidence="7 8">
    <name type="scientific">Draconibacterium aestuarii</name>
    <dbReference type="NCBI Taxonomy" id="2998507"/>
    <lineage>
        <taxon>Bacteria</taxon>
        <taxon>Pseudomonadati</taxon>
        <taxon>Bacteroidota</taxon>
        <taxon>Bacteroidia</taxon>
        <taxon>Marinilabiliales</taxon>
        <taxon>Prolixibacteraceae</taxon>
        <taxon>Draconibacterium</taxon>
    </lineage>
</organism>
<dbReference type="CDD" id="cd00207">
    <property type="entry name" value="fer2"/>
    <property type="match status" value="1"/>
</dbReference>
<dbReference type="InterPro" id="IPR006058">
    <property type="entry name" value="2Fe2S_fd_BS"/>
</dbReference>
<reference evidence="7" key="1">
    <citation type="submission" date="2022-11" db="EMBL/GenBank/DDBJ databases">
        <title>Marilongibacter aestuarii gen. nov., sp. nov., isolated from tidal flat sediment.</title>
        <authorList>
            <person name="Jiayan W."/>
        </authorList>
    </citation>
    <scope>NUCLEOTIDE SEQUENCE</scope>
    <source>
        <strain evidence="7">Z1-6</strain>
    </source>
</reference>
<dbReference type="InterPro" id="IPR036010">
    <property type="entry name" value="2Fe-2S_ferredoxin-like_sf"/>
</dbReference>
<dbReference type="FunFam" id="1.10.150.120:FF:000003">
    <property type="entry name" value="Carbon monoxide dehydrogenase, small subunit"/>
    <property type="match status" value="1"/>
</dbReference>
<evidence type="ECO:0000259" key="6">
    <source>
        <dbReference type="PROSITE" id="PS51085"/>
    </source>
</evidence>
<dbReference type="AlphaFoldDB" id="A0A9X3FC93"/>
<dbReference type="PANTHER" id="PTHR44379:SF2">
    <property type="entry name" value="BLR6218 PROTEIN"/>
    <property type="match status" value="1"/>
</dbReference>
<keyword evidence="4" id="KW-0408">Iron</keyword>
<protein>
    <submittedName>
        <fullName evidence="7">(2Fe-2S)-binding protein</fullName>
    </submittedName>
</protein>
<dbReference type="SUPFAM" id="SSF47741">
    <property type="entry name" value="CO dehydrogenase ISP C-domain like"/>
    <property type="match status" value="1"/>
</dbReference>
<dbReference type="InterPro" id="IPR002888">
    <property type="entry name" value="2Fe-2S-bd"/>
</dbReference>